<dbReference type="GO" id="GO:0006281">
    <property type="term" value="P:DNA repair"/>
    <property type="evidence" value="ECO:0007669"/>
    <property type="project" value="InterPro"/>
</dbReference>
<dbReference type="STRING" id="1238425.J07HQW2_00553"/>
<dbReference type="InterPro" id="IPR012308">
    <property type="entry name" value="DNA_ligase_ATP-dep_N"/>
</dbReference>
<dbReference type="HOGENOM" id="CLU_137172_0_0_2"/>
<dbReference type="Proteomes" id="UP000030710">
    <property type="component" value="Unassembled WGS sequence"/>
</dbReference>
<protein>
    <recommendedName>
        <fullName evidence="1">DNA ligase ATP-dependent N-terminal domain-containing protein</fullName>
    </recommendedName>
</protein>
<gene>
    <name evidence="2" type="ORF">J07HQW2_00553</name>
</gene>
<sequence length="128" mass="14332">MKLIQFQQHMNDLLSDDKLKDDVVTDVIKNLHPDGDNFAGAIALLTREPFDNIGVGKQSVRTIGSKCFDISYETIRKLEREHGDLPSVIGHAESAQTTERLTPAEHISLGELYRQVEMGRDKSGPEKD</sequence>
<evidence type="ECO:0000313" key="2">
    <source>
        <dbReference type="EMBL" id="ERG94119.1"/>
    </source>
</evidence>
<dbReference type="GO" id="GO:0006310">
    <property type="term" value="P:DNA recombination"/>
    <property type="evidence" value="ECO:0007669"/>
    <property type="project" value="InterPro"/>
</dbReference>
<proteinExistence type="predicted"/>
<dbReference type="Pfam" id="PF04675">
    <property type="entry name" value="DNA_ligase_A_N"/>
    <property type="match status" value="1"/>
</dbReference>
<evidence type="ECO:0000313" key="3">
    <source>
        <dbReference type="Proteomes" id="UP000030710"/>
    </source>
</evidence>
<dbReference type="GO" id="GO:0003910">
    <property type="term" value="F:DNA ligase (ATP) activity"/>
    <property type="evidence" value="ECO:0007669"/>
    <property type="project" value="InterPro"/>
</dbReference>
<name>U1MUS6_9EURY</name>
<evidence type="ECO:0000259" key="1">
    <source>
        <dbReference type="Pfam" id="PF04675"/>
    </source>
</evidence>
<reference evidence="2 3" key="1">
    <citation type="journal article" date="2013" name="PLoS ONE">
        <title>Assembly-driven community genomics of a hypersaline microbial ecosystem.</title>
        <authorList>
            <person name="Podell S."/>
            <person name="Ugalde J.A."/>
            <person name="Narasingarao P."/>
            <person name="Banfield J.F."/>
            <person name="Heidelberg K.B."/>
            <person name="Allen E.E."/>
        </authorList>
    </citation>
    <scope>NUCLEOTIDE SEQUENCE [LARGE SCALE GENOMIC DNA]</scope>
    <source>
        <strain evidence="3">J07HQW2</strain>
    </source>
</reference>
<dbReference type="RefSeq" id="WP_021053612.1">
    <property type="nucleotide sequence ID" value="NZ_KE356561.1"/>
</dbReference>
<organism evidence="2 3">
    <name type="scientific">Haloquadratum walsbyi J07HQW2</name>
    <dbReference type="NCBI Taxonomy" id="1238425"/>
    <lineage>
        <taxon>Archaea</taxon>
        <taxon>Methanobacteriati</taxon>
        <taxon>Methanobacteriota</taxon>
        <taxon>Stenosarchaea group</taxon>
        <taxon>Halobacteria</taxon>
        <taxon>Halobacteriales</taxon>
        <taxon>Haloferacaceae</taxon>
        <taxon>Haloquadratum</taxon>
    </lineage>
</organism>
<accession>U1MUS6</accession>
<dbReference type="AlphaFoldDB" id="U1MUS6"/>
<dbReference type="GO" id="GO:0003677">
    <property type="term" value="F:DNA binding"/>
    <property type="evidence" value="ECO:0007669"/>
    <property type="project" value="InterPro"/>
</dbReference>
<dbReference type="EMBL" id="KE356561">
    <property type="protein sequence ID" value="ERG94119.1"/>
    <property type="molecule type" value="Genomic_DNA"/>
</dbReference>
<feature type="domain" description="DNA ligase ATP-dependent N-terminal" evidence="1">
    <location>
        <begin position="18"/>
        <end position="114"/>
    </location>
</feature>